<evidence type="ECO:0000313" key="2">
    <source>
        <dbReference type="EMBL" id="KAK8090204.1"/>
    </source>
</evidence>
<dbReference type="Proteomes" id="UP001433268">
    <property type="component" value="Unassembled WGS sequence"/>
</dbReference>
<gene>
    <name evidence="2" type="ORF">PG997_005165</name>
</gene>
<proteinExistence type="predicted"/>
<dbReference type="GeneID" id="92042540"/>
<keyword evidence="1" id="KW-0732">Signal</keyword>
<keyword evidence="3" id="KW-1185">Reference proteome</keyword>
<accession>A0ABR1X462</accession>
<evidence type="ECO:0000313" key="3">
    <source>
        <dbReference type="Proteomes" id="UP001433268"/>
    </source>
</evidence>
<dbReference type="RefSeq" id="XP_066673098.1">
    <property type="nucleotide sequence ID" value="XM_066809480.1"/>
</dbReference>
<feature type="chain" id="PRO_5047128460" evidence="1">
    <location>
        <begin position="16"/>
        <end position="138"/>
    </location>
</feature>
<protein>
    <submittedName>
        <fullName evidence="2">Uncharacterized protein</fullName>
    </submittedName>
</protein>
<reference evidence="2 3" key="1">
    <citation type="submission" date="2023-01" db="EMBL/GenBank/DDBJ databases">
        <title>Analysis of 21 Apiospora genomes using comparative genomics revels a genus with tremendous synthesis potential of carbohydrate active enzymes and secondary metabolites.</title>
        <authorList>
            <person name="Sorensen T."/>
        </authorList>
    </citation>
    <scope>NUCLEOTIDE SEQUENCE [LARGE SCALE GENOMIC DNA]</scope>
    <source>
        <strain evidence="2 3">CBS 114990</strain>
    </source>
</reference>
<feature type="signal peptide" evidence="1">
    <location>
        <begin position="1"/>
        <end position="15"/>
    </location>
</feature>
<comment type="caution">
    <text evidence="2">The sequence shown here is derived from an EMBL/GenBank/DDBJ whole genome shotgun (WGS) entry which is preliminary data.</text>
</comment>
<evidence type="ECO:0000256" key="1">
    <source>
        <dbReference type="SAM" id="SignalP"/>
    </source>
</evidence>
<dbReference type="EMBL" id="JAQQWN010000004">
    <property type="protein sequence ID" value="KAK8090204.1"/>
    <property type="molecule type" value="Genomic_DNA"/>
</dbReference>
<organism evidence="2 3">
    <name type="scientific">Apiospora hydei</name>
    <dbReference type="NCBI Taxonomy" id="1337664"/>
    <lineage>
        <taxon>Eukaryota</taxon>
        <taxon>Fungi</taxon>
        <taxon>Dikarya</taxon>
        <taxon>Ascomycota</taxon>
        <taxon>Pezizomycotina</taxon>
        <taxon>Sordariomycetes</taxon>
        <taxon>Xylariomycetidae</taxon>
        <taxon>Amphisphaeriales</taxon>
        <taxon>Apiosporaceae</taxon>
        <taxon>Apiospora</taxon>
    </lineage>
</organism>
<sequence length="138" mass="13737">MAVTGPCGLVDVVLGAVVAVLDTDSFSLSGCIVGVASPLLEALGVDAVGAVAVAEGGAGVEAWDCDWDGGSVIAGVCDAEVEGGSTARGGLAFGLNLDSPDFFFSMELILLEVQSDVAGSGCRETGRKWVVEVIGDVT</sequence>
<name>A0ABR1X462_9PEZI</name>